<dbReference type="SMART" id="SM00382">
    <property type="entry name" value="AAA"/>
    <property type="match status" value="1"/>
</dbReference>
<reference evidence="2 3" key="1">
    <citation type="submission" date="2018-05" db="EMBL/GenBank/DDBJ databases">
        <title>Rhodohalobacter halophilus gen. nov., sp. nov., a moderately halophilic member of the family Balneolaceae.</title>
        <authorList>
            <person name="Liu Z.-W."/>
        </authorList>
    </citation>
    <scope>NUCLEOTIDE SEQUENCE [LARGE SCALE GENOMIC DNA]</scope>
    <source>
        <strain evidence="2 3">8A47</strain>
    </source>
</reference>
<dbReference type="InterPro" id="IPR003593">
    <property type="entry name" value="AAA+_ATPase"/>
</dbReference>
<protein>
    <submittedName>
        <fullName evidence="2">AAA family ATPase</fullName>
    </submittedName>
</protein>
<dbReference type="RefSeq" id="WP_109647698.1">
    <property type="nucleotide sequence ID" value="NZ_QGGB01000009.1"/>
</dbReference>
<proteinExistence type="predicted"/>
<dbReference type="SUPFAM" id="SSF52540">
    <property type="entry name" value="P-loop containing nucleoside triphosphate hydrolases"/>
    <property type="match status" value="2"/>
</dbReference>
<evidence type="ECO:0000313" key="3">
    <source>
        <dbReference type="Proteomes" id="UP000245533"/>
    </source>
</evidence>
<keyword evidence="3" id="KW-1185">Reference proteome</keyword>
<dbReference type="InterPro" id="IPR027417">
    <property type="entry name" value="P-loop_NTPase"/>
</dbReference>
<evidence type="ECO:0000259" key="1">
    <source>
        <dbReference type="SMART" id="SM00382"/>
    </source>
</evidence>
<dbReference type="Proteomes" id="UP000245533">
    <property type="component" value="Unassembled WGS sequence"/>
</dbReference>
<name>A0A316TPS6_9BACT</name>
<sequence length="570" mass="64103">MLDYYPGWAREFAKKYLSRTLNQFILHGNVHDLVPAGEGDGRNFIRLKTFLAEDFFGARDIVIFYDRSSGIYFRDEESQRDFSLALSGRDTIAGTNYSKKLPKDPVGAFSVLEQYFRIRLDQQKSVAFIVDFSETIVPANEAGSTGSEDRNALVYLLKWAHDSLFLASDFTTVLITENLSDVNRNLIQNPYSSEIRIPLPDEDERLEYLAHETDPDEFEKISDVPKPVVAQMAAGLGYLKLKSILSNARENEEKITFSSLTETKKELIEAEAYGLLEFVSTERTLDHVAGHHSVKEHLRDAVEALKNGRRDVLPMGYLVCGPVGTGKTFLVTCFSGEVGVPMVKLKNFRSQWQGVTEGNLEKILNLLRAMAPVAVMIDEADAYLGNRSASGDSGVSSRVFSQIATAMSDTSNRGRIIWFLMTARPDLMPVDLKRQGRAEEHIALFPPESEEERVELYEVMKKKTGLKMSEPYIPKAVRKGSVRYSGADMEAALTRAKFRAASAGKTEVDPDMLDEVFDDFLPPTYPEEVELQTLAAVIECTSRALLPERFRNLGRDKVLKRMEQLKKTAR</sequence>
<feature type="domain" description="AAA+ ATPase" evidence="1">
    <location>
        <begin position="313"/>
        <end position="448"/>
    </location>
</feature>
<dbReference type="Gene3D" id="3.40.50.300">
    <property type="entry name" value="P-loop containing nucleotide triphosphate hydrolases"/>
    <property type="match status" value="1"/>
</dbReference>
<dbReference type="GO" id="GO:0016887">
    <property type="term" value="F:ATP hydrolysis activity"/>
    <property type="evidence" value="ECO:0007669"/>
    <property type="project" value="InterPro"/>
</dbReference>
<dbReference type="AlphaFoldDB" id="A0A316TPS6"/>
<dbReference type="PANTHER" id="PTHR23077">
    <property type="entry name" value="AAA-FAMILY ATPASE"/>
    <property type="match status" value="1"/>
</dbReference>
<dbReference type="Pfam" id="PF00004">
    <property type="entry name" value="AAA"/>
    <property type="match status" value="1"/>
</dbReference>
<organism evidence="2 3">
    <name type="scientific">Rhodohalobacter mucosus</name>
    <dbReference type="NCBI Taxonomy" id="2079485"/>
    <lineage>
        <taxon>Bacteria</taxon>
        <taxon>Pseudomonadati</taxon>
        <taxon>Balneolota</taxon>
        <taxon>Balneolia</taxon>
        <taxon>Balneolales</taxon>
        <taxon>Balneolaceae</taxon>
        <taxon>Rhodohalobacter</taxon>
    </lineage>
</organism>
<evidence type="ECO:0000313" key="2">
    <source>
        <dbReference type="EMBL" id="PWN05671.1"/>
    </source>
</evidence>
<dbReference type="InterPro" id="IPR050168">
    <property type="entry name" value="AAA_ATPase_domain"/>
</dbReference>
<dbReference type="OrthoDB" id="9809379at2"/>
<dbReference type="CDD" id="cd19481">
    <property type="entry name" value="RecA-like_protease"/>
    <property type="match status" value="1"/>
</dbReference>
<accession>A0A316TPS6</accession>
<gene>
    <name evidence="2" type="ORF">DDZ15_13865</name>
</gene>
<dbReference type="InterPro" id="IPR003959">
    <property type="entry name" value="ATPase_AAA_core"/>
</dbReference>
<dbReference type="GO" id="GO:0005524">
    <property type="term" value="F:ATP binding"/>
    <property type="evidence" value="ECO:0007669"/>
    <property type="project" value="InterPro"/>
</dbReference>
<comment type="caution">
    <text evidence="2">The sequence shown here is derived from an EMBL/GenBank/DDBJ whole genome shotgun (WGS) entry which is preliminary data.</text>
</comment>
<dbReference type="EMBL" id="QGGB01000009">
    <property type="protein sequence ID" value="PWN05671.1"/>
    <property type="molecule type" value="Genomic_DNA"/>
</dbReference>